<organism evidence="7 8">
    <name type="scientific">Martelella alba</name>
    <dbReference type="NCBI Taxonomy" id="2590451"/>
    <lineage>
        <taxon>Bacteria</taxon>
        <taxon>Pseudomonadati</taxon>
        <taxon>Pseudomonadota</taxon>
        <taxon>Alphaproteobacteria</taxon>
        <taxon>Hyphomicrobiales</taxon>
        <taxon>Aurantimonadaceae</taxon>
        <taxon>Martelella</taxon>
    </lineage>
</organism>
<dbReference type="AlphaFoldDB" id="A0A506U813"/>
<dbReference type="OrthoDB" id="7912339at2"/>
<keyword evidence="5 7" id="KW-0067">ATP-binding</keyword>
<dbReference type="PANTHER" id="PTHR43875">
    <property type="entry name" value="MALTODEXTRIN IMPORT ATP-BINDING PROTEIN MSMX"/>
    <property type="match status" value="1"/>
</dbReference>
<dbReference type="GO" id="GO:0055052">
    <property type="term" value="C:ATP-binding cassette (ABC) transporter complex, substrate-binding subunit-containing"/>
    <property type="evidence" value="ECO:0007669"/>
    <property type="project" value="TreeGrafter"/>
</dbReference>
<dbReference type="EMBL" id="VHLG01000011">
    <property type="protein sequence ID" value="TPW28759.1"/>
    <property type="molecule type" value="Genomic_DNA"/>
</dbReference>
<gene>
    <name evidence="7" type="primary">ugpC</name>
    <name evidence="7" type="ORF">FJU08_15590</name>
</gene>
<dbReference type="InterPro" id="IPR040582">
    <property type="entry name" value="OB_MalK-like"/>
</dbReference>
<dbReference type="Pfam" id="PF00005">
    <property type="entry name" value="ABC_tran"/>
    <property type="match status" value="1"/>
</dbReference>
<dbReference type="Gene3D" id="2.40.50.140">
    <property type="entry name" value="Nucleic acid-binding proteins"/>
    <property type="match status" value="1"/>
</dbReference>
<dbReference type="PANTHER" id="PTHR43875:SF1">
    <property type="entry name" value="OSMOPROTECTIVE COMPOUNDS UPTAKE ATP-BINDING PROTEIN GGTA"/>
    <property type="match status" value="1"/>
</dbReference>
<dbReference type="PROSITE" id="PS00211">
    <property type="entry name" value="ABC_TRANSPORTER_1"/>
    <property type="match status" value="1"/>
</dbReference>
<dbReference type="SUPFAM" id="SSF50331">
    <property type="entry name" value="MOP-like"/>
    <property type="match status" value="1"/>
</dbReference>
<dbReference type="Pfam" id="PF03459">
    <property type="entry name" value="TOBE"/>
    <property type="match status" value="1"/>
</dbReference>
<dbReference type="RefSeq" id="WP_141149958.1">
    <property type="nucleotide sequence ID" value="NZ_VHLG01000011.1"/>
</dbReference>
<dbReference type="NCBIfam" id="NF008653">
    <property type="entry name" value="PRK11650.1"/>
    <property type="match status" value="1"/>
</dbReference>
<dbReference type="GO" id="GO:0008643">
    <property type="term" value="P:carbohydrate transport"/>
    <property type="evidence" value="ECO:0007669"/>
    <property type="project" value="InterPro"/>
</dbReference>
<comment type="subcellular location">
    <subcellularLocation>
        <location evidence="1">Cell inner membrane</location>
        <topology evidence="1">Peripheral membrane protein</topology>
    </subcellularLocation>
</comment>
<dbReference type="SMART" id="SM00382">
    <property type="entry name" value="AAA"/>
    <property type="match status" value="1"/>
</dbReference>
<dbReference type="InterPro" id="IPR012340">
    <property type="entry name" value="NA-bd_OB-fold"/>
</dbReference>
<evidence type="ECO:0000256" key="1">
    <source>
        <dbReference type="ARBA" id="ARBA00004417"/>
    </source>
</evidence>
<dbReference type="GO" id="GO:0005524">
    <property type="term" value="F:ATP binding"/>
    <property type="evidence" value="ECO:0007669"/>
    <property type="project" value="UniProtKB-KW"/>
</dbReference>
<proteinExistence type="inferred from homology"/>
<dbReference type="InterPro" id="IPR003439">
    <property type="entry name" value="ABC_transporter-like_ATP-bd"/>
</dbReference>
<dbReference type="FunFam" id="3.40.50.300:FF:000042">
    <property type="entry name" value="Maltose/maltodextrin ABC transporter, ATP-binding protein"/>
    <property type="match status" value="1"/>
</dbReference>
<comment type="similarity">
    <text evidence="2">Belongs to the ABC transporter superfamily.</text>
</comment>
<keyword evidence="8" id="KW-1185">Reference proteome</keyword>
<dbReference type="InterPro" id="IPR017871">
    <property type="entry name" value="ABC_transporter-like_CS"/>
</dbReference>
<dbReference type="InterPro" id="IPR027417">
    <property type="entry name" value="P-loop_NTPase"/>
</dbReference>
<dbReference type="Pfam" id="PF17912">
    <property type="entry name" value="OB_MalK"/>
    <property type="match status" value="1"/>
</dbReference>
<dbReference type="GO" id="GO:0016887">
    <property type="term" value="F:ATP hydrolysis activity"/>
    <property type="evidence" value="ECO:0007669"/>
    <property type="project" value="InterPro"/>
</dbReference>
<dbReference type="Proteomes" id="UP000318801">
    <property type="component" value="Unassembled WGS sequence"/>
</dbReference>
<evidence type="ECO:0000313" key="7">
    <source>
        <dbReference type="EMBL" id="TPW28759.1"/>
    </source>
</evidence>
<dbReference type="InterPro" id="IPR015855">
    <property type="entry name" value="ABC_transpr_MalK-like"/>
</dbReference>
<evidence type="ECO:0000313" key="8">
    <source>
        <dbReference type="Proteomes" id="UP000318801"/>
    </source>
</evidence>
<keyword evidence="4" id="KW-0547">Nucleotide-binding</keyword>
<evidence type="ECO:0000259" key="6">
    <source>
        <dbReference type="PROSITE" id="PS50893"/>
    </source>
</evidence>
<evidence type="ECO:0000256" key="3">
    <source>
        <dbReference type="ARBA" id="ARBA00022448"/>
    </source>
</evidence>
<evidence type="ECO:0000256" key="2">
    <source>
        <dbReference type="ARBA" id="ARBA00005417"/>
    </source>
</evidence>
<dbReference type="CDD" id="cd03301">
    <property type="entry name" value="ABC_MalK_N"/>
    <property type="match status" value="1"/>
</dbReference>
<dbReference type="PROSITE" id="PS50893">
    <property type="entry name" value="ABC_TRANSPORTER_2"/>
    <property type="match status" value="1"/>
</dbReference>
<dbReference type="InterPro" id="IPR003593">
    <property type="entry name" value="AAA+_ATPase"/>
</dbReference>
<dbReference type="SUPFAM" id="SSF52540">
    <property type="entry name" value="P-loop containing nucleoside triphosphate hydrolases"/>
    <property type="match status" value="1"/>
</dbReference>
<dbReference type="InterPro" id="IPR047641">
    <property type="entry name" value="ABC_transpr_MalK/UgpC-like"/>
</dbReference>
<dbReference type="InterPro" id="IPR008995">
    <property type="entry name" value="Mo/tungstate-bd_C_term_dom"/>
</dbReference>
<keyword evidence="3" id="KW-0813">Transport</keyword>
<evidence type="ECO:0000256" key="5">
    <source>
        <dbReference type="ARBA" id="ARBA00022840"/>
    </source>
</evidence>
<accession>A0A506U813</accession>
<sequence length="366" mass="40471">MARLTLKNVVKSYGIYEAVRGIDLEIADKEFVVFVGPSGCGKSTTLRMIAGLEHISGGEILIGDDVVNRLAPGKRDIAMVFQNYALYPHMSVRENIAFCLEQQRMPKAEIARRIDEAAKTLHISELLERRPGALSGGQRQRVAMGRAIVRDPKVFLFDEPLSNLDAKLRVTMRTEIKRLHQILPTTTVYVTHDQVEAMTMADRVVVMNGGLVEQVGEPQDLYLNPVSRFVAGFIGSPSMNFLPARLEEVGGALFVVLDDGTRLRVPDEKAARFRPHAGRAVTFGIRPENIAIRQDRPGFEPFEAAVDLVEPLGATTMIYFNVANEGICASIEPEGSLRAGTEVPLSVNMNQMHLFDVETERSLALD</sequence>
<dbReference type="InterPro" id="IPR005116">
    <property type="entry name" value="Transp-assoc_OB_typ1"/>
</dbReference>
<feature type="domain" description="ABC transporter" evidence="6">
    <location>
        <begin position="4"/>
        <end position="234"/>
    </location>
</feature>
<comment type="caution">
    <text evidence="7">The sequence shown here is derived from an EMBL/GenBank/DDBJ whole genome shotgun (WGS) entry which is preliminary data.</text>
</comment>
<dbReference type="GO" id="GO:0140359">
    <property type="term" value="F:ABC-type transporter activity"/>
    <property type="evidence" value="ECO:0007669"/>
    <property type="project" value="InterPro"/>
</dbReference>
<evidence type="ECO:0000256" key="4">
    <source>
        <dbReference type="ARBA" id="ARBA00022741"/>
    </source>
</evidence>
<protein>
    <submittedName>
        <fullName evidence="7">sn-glycerol-3-phosphate ABC transporter ATP-binding protein UgpC</fullName>
    </submittedName>
</protein>
<reference evidence="7 8" key="1">
    <citation type="submission" date="2019-06" db="EMBL/GenBank/DDBJ databases">
        <authorList>
            <person name="Li M."/>
        </authorList>
    </citation>
    <scope>NUCLEOTIDE SEQUENCE [LARGE SCALE GENOMIC DNA]</scope>
    <source>
        <strain evidence="7 8">BGMRC2036</strain>
    </source>
</reference>
<name>A0A506U813_9HYPH</name>
<dbReference type="Gene3D" id="2.40.50.100">
    <property type="match status" value="1"/>
</dbReference>
<dbReference type="Gene3D" id="3.40.50.300">
    <property type="entry name" value="P-loop containing nucleotide triphosphate hydrolases"/>
    <property type="match status" value="1"/>
</dbReference>